<evidence type="ECO:0000256" key="6">
    <source>
        <dbReference type="ARBA" id="ARBA00023125"/>
    </source>
</evidence>
<evidence type="ECO:0000259" key="8">
    <source>
        <dbReference type="Pfam" id="PF07669"/>
    </source>
</evidence>
<dbReference type="InterPro" id="IPR029063">
    <property type="entry name" value="SAM-dependent_MTases_sf"/>
</dbReference>
<keyword evidence="4" id="KW-0949">S-adenosyl-L-methionine</keyword>
<dbReference type="GO" id="GO:0009007">
    <property type="term" value="F:site-specific DNA-methyltransferase (adenine-specific) activity"/>
    <property type="evidence" value="ECO:0007669"/>
    <property type="project" value="UniProtKB-EC"/>
</dbReference>
<dbReference type="RefSeq" id="WP_006801085.1">
    <property type="nucleotide sequence ID" value="NZ_GL891989.1"/>
</dbReference>
<dbReference type="GO" id="GO:0009307">
    <property type="term" value="P:DNA restriction-modification system"/>
    <property type="evidence" value="ECO:0007669"/>
    <property type="project" value="UniProtKB-KW"/>
</dbReference>
<dbReference type="Pfam" id="PF23653">
    <property type="entry name" value="DUF7149"/>
    <property type="match status" value="1"/>
</dbReference>
<feature type="domain" description="Type II methyltransferase M.TaqI-like" evidence="8">
    <location>
        <begin position="785"/>
        <end position="915"/>
    </location>
</feature>
<dbReference type="STRING" id="742766.HMPREF9455_03552"/>
<dbReference type="GO" id="GO:0032259">
    <property type="term" value="P:methylation"/>
    <property type="evidence" value="ECO:0007669"/>
    <property type="project" value="UniProtKB-KW"/>
</dbReference>
<keyword evidence="6" id="KW-0238">DNA-binding</keyword>
<dbReference type="Pfam" id="PF12950">
    <property type="entry name" value="TaqI_C"/>
    <property type="match status" value="1"/>
</dbReference>
<evidence type="ECO:0000259" key="9">
    <source>
        <dbReference type="Pfam" id="PF12950"/>
    </source>
</evidence>
<evidence type="ECO:0000259" key="11">
    <source>
        <dbReference type="Pfam" id="PF25120"/>
    </source>
</evidence>
<protein>
    <recommendedName>
        <fullName evidence="1">site-specific DNA-methyltransferase (adenine-specific)</fullName>
        <ecNumber evidence="1">2.1.1.72</ecNumber>
    </recommendedName>
</protein>
<keyword evidence="2" id="KW-0489">Methyltransferase</keyword>
<evidence type="ECO:0000256" key="1">
    <source>
        <dbReference type="ARBA" id="ARBA00011900"/>
    </source>
</evidence>
<comment type="caution">
    <text evidence="12">The sequence shown here is derived from an EMBL/GenBank/DDBJ whole genome shotgun (WGS) entry which is preliminary data.</text>
</comment>
<keyword evidence="5" id="KW-0680">Restriction system</keyword>
<feature type="domain" description="TaqI-like C-terminal specificity" evidence="9">
    <location>
        <begin position="1030"/>
        <end position="1160"/>
    </location>
</feature>
<keyword evidence="13" id="KW-1185">Reference proteome</keyword>
<dbReference type="EMBL" id="ADLV01000042">
    <property type="protein sequence ID" value="EGK00086.1"/>
    <property type="molecule type" value="Genomic_DNA"/>
</dbReference>
<gene>
    <name evidence="12" type="ORF">HMPREF9455_03552</name>
</gene>
<dbReference type="EC" id="2.1.1.72" evidence="1"/>
<evidence type="ECO:0000256" key="3">
    <source>
        <dbReference type="ARBA" id="ARBA00022679"/>
    </source>
</evidence>
<organism evidence="12 13">
    <name type="scientific">Dysgonomonas gadei ATCC BAA-286</name>
    <dbReference type="NCBI Taxonomy" id="742766"/>
    <lineage>
        <taxon>Bacteria</taxon>
        <taxon>Pseudomonadati</taxon>
        <taxon>Bacteroidota</taxon>
        <taxon>Bacteroidia</taxon>
        <taxon>Bacteroidales</taxon>
        <taxon>Dysgonomonadaceae</taxon>
        <taxon>Dysgonomonas</taxon>
    </lineage>
</organism>
<dbReference type="Gene3D" id="3.40.50.150">
    <property type="entry name" value="Vaccinia Virus protein VP39"/>
    <property type="match status" value="2"/>
</dbReference>
<dbReference type="AlphaFoldDB" id="F5J2I5"/>
<feature type="domain" description="Type II methyltransferase M.TaqI-like" evidence="8">
    <location>
        <begin position="626"/>
        <end position="752"/>
    </location>
</feature>
<dbReference type="Proteomes" id="UP000004913">
    <property type="component" value="Unassembled WGS sequence"/>
</dbReference>
<keyword evidence="3" id="KW-0808">Transferase</keyword>
<evidence type="ECO:0000313" key="13">
    <source>
        <dbReference type="Proteomes" id="UP000004913"/>
    </source>
</evidence>
<evidence type="ECO:0000256" key="2">
    <source>
        <dbReference type="ARBA" id="ARBA00022603"/>
    </source>
</evidence>
<dbReference type="PROSITE" id="PS00092">
    <property type="entry name" value="N6_MTASE"/>
    <property type="match status" value="1"/>
</dbReference>
<accession>F5J2I5</accession>
<dbReference type="SUPFAM" id="SSF53335">
    <property type="entry name" value="S-adenosyl-L-methionine-dependent methyltransferases"/>
    <property type="match status" value="1"/>
</dbReference>
<dbReference type="InterPro" id="IPR002052">
    <property type="entry name" value="DNA_methylase_N6_adenine_CS"/>
</dbReference>
<dbReference type="InterPro" id="IPR056716">
    <property type="entry name" value="DUF7814"/>
</dbReference>
<feature type="domain" description="DUF7814" evidence="11">
    <location>
        <begin position="241"/>
        <end position="466"/>
    </location>
</feature>
<dbReference type="HOGENOM" id="CLU_002539_0_0_10"/>
<evidence type="ECO:0000256" key="5">
    <source>
        <dbReference type="ARBA" id="ARBA00022747"/>
    </source>
</evidence>
<comment type="catalytic activity">
    <reaction evidence="7">
        <text>a 2'-deoxyadenosine in DNA + S-adenosyl-L-methionine = an N(6)-methyl-2'-deoxyadenosine in DNA + S-adenosyl-L-homocysteine + H(+)</text>
        <dbReference type="Rhea" id="RHEA:15197"/>
        <dbReference type="Rhea" id="RHEA-COMP:12418"/>
        <dbReference type="Rhea" id="RHEA-COMP:12419"/>
        <dbReference type="ChEBI" id="CHEBI:15378"/>
        <dbReference type="ChEBI" id="CHEBI:57856"/>
        <dbReference type="ChEBI" id="CHEBI:59789"/>
        <dbReference type="ChEBI" id="CHEBI:90615"/>
        <dbReference type="ChEBI" id="CHEBI:90616"/>
        <dbReference type="EC" id="2.1.1.72"/>
    </reaction>
</comment>
<sequence>MKTPKQALNPAFLKQKPDRKEIELFKQEFISLLDKINDTESEEFHKNLIIDFLNSVYYKNNHYINTYGRTDLVIHNEKDTKSPVGVLIEVKKPTNKSEMISKENLNAKAFQELVLYYLRERKANKNLELRYLIITNINEWFIFDAQDFKKLFYDDKKFVDLFEQFQNKRSDDSSTNHFYKEIASPQIEKVKDQIPYTHFDIRDYDKIMRNKDKEDDRKLIALYKFLSPIHLLKLSFAKDYNELNKEFYAELLHILGLEEVKEKSQKFIVRKSQGKRDNGSIIENAINELDAMDKLSMLSNIKQYGNTYEDQLYNVALDLSITWVNRVLFLKLLEAQIIKYHDGNKKYSFLSTDKIEGYDDLNSLFFQILARKEDERRDGNLKEKFSHVPYLNSSLFEPTELEGYTIAISGLQDKAKIELYSKSVLKIKGQVDKRLTPLEYLLKFLDAYDFSSESSEDIQEEDKALISASVLGLIFEKINGYKDGSFFTPSFVTMFMCRDTITRTVIQKFNETKGWECKTIIDLHNKISDIKEANEIFNSIRLCDPAVGSGHFLVSSLNEMIYLKSELGILTDREGKLLRGYKISVENDELIVSDNEYGIFKYNPHHHESQRVQETLFHEKQTIIENCLFGVDLNPNSVKICQLRLWIELLKHTYYITKTNRLETLPNIDINIKCGNSLISRFGLDENLKPILRGLNISILEYKEAVNNYRNAHNKQDKKRLEQFIKEIKTNLKTEISKNDKNSKSLFKAKKELSDLTAPDLFERTPKEKKALQKKIDLAQNAVGKYSAIIEEIKNNKIFQNAFEWRIEFPEVLNEDGDFIGFDAIIGNPPYIQLQSMGEITDIYQKMEFETFERTGDIYCLFYELGNNILRKNCFLSFITSNKWMRAGYGESMRRYFVEQTNPVLLVDFAGINVFDEATVDVNILMFQKDKNRQQTEACIVKKEGIKDLSVFIRQNSVNCEFGVESWVILSSLEQSIRSKIELVGTPLKDWDIDIYRGVLTGYNEAFIIDSETKEKLIKEDSKSAEIIRPLLRGRDIKRYGYQFADLYLITTFPSLKINIDQYPAVKQHLMDFGYDRLKQTGETGSRKKTNNQWFETQDSISYWEDFYKQKIIWKIIGNQMAFSIDSNEYVVNNACYILTGSYLEYLLSVLNSNVIKWYSYITNMNKTGVGDVQVGGQNVNLFPIPLLSDFEQEPFIKLVEEMLIKKEKNENTTVLETIIDNLIYAMYGLSEEEIQFISSQ</sequence>
<dbReference type="GO" id="GO:0003677">
    <property type="term" value="F:DNA binding"/>
    <property type="evidence" value="ECO:0007669"/>
    <property type="project" value="UniProtKB-KW"/>
</dbReference>
<evidence type="ECO:0000259" key="10">
    <source>
        <dbReference type="Pfam" id="PF23653"/>
    </source>
</evidence>
<dbReference type="PANTHER" id="PTHR33841:SF1">
    <property type="entry name" value="DNA METHYLTRANSFERASE A"/>
    <property type="match status" value="1"/>
</dbReference>
<dbReference type="Pfam" id="PF25120">
    <property type="entry name" value="DUF7814"/>
    <property type="match status" value="1"/>
</dbReference>
<dbReference type="eggNOG" id="COG0732">
    <property type="taxonomic scope" value="Bacteria"/>
</dbReference>
<dbReference type="Pfam" id="PF07669">
    <property type="entry name" value="Eco57I"/>
    <property type="match status" value="2"/>
</dbReference>
<dbReference type="InterPro" id="IPR025931">
    <property type="entry name" value="TaqI_C"/>
</dbReference>
<feature type="domain" description="DUF7149" evidence="10">
    <location>
        <begin position="3"/>
        <end position="239"/>
    </location>
</feature>
<dbReference type="InterPro" id="IPR011639">
    <property type="entry name" value="MethylTrfase_TaqI-like_dom"/>
</dbReference>
<name>F5J2I5_9BACT</name>
<reference evidence="12 13" key="1">
    <citation type="submission" date="2011-04" db="EMBL/GenBank/DDBJ databases">
        <title>The Genome Sequence of Dysgonomonas gadei ATCC BAA-286.</title>
        <authorList>
            <consortium name="The Broad Institute Genome Sequencing Platform"/>
            <person name="Earl A."/>
            <person name="Ward D."/>
            <person name="Feldgarden M."/>
            <person name="Gevers D."/>
            <person name="Pudlo N."/>
            <person name="Martens E."/>
            <person name="Allen-Vercoe E."/>
            <person name="Young S.K."/>
            <person name="Zeng Q."/>
            <person name="Gargeya S."/>
            <person name="Fitzgerald M."/>
            <person name="Haas B."/>
            <person name="Abouelleil A."/>
            <person name="Alvarado L."/>
            <person name="Arachchi H.M."/>
            <person name="Berlin A."/>
            <person name="Brown A."/>
            <person name="Chapman S.B."/>
            <person name="Chen Z."/>
            <person name="Dunbar C."/>
            <person name="Freedman E."/>
            <person name="Gearin G."/>
            <person name="Gellesch M."/>
            <person name="Goldberg J."/>
            <person name="Griggs A."/>
            <person name="Gujja S."/>
            <person name="Heiman D."/>
            <person name="Howarth C."/>
            <person name="Larson L."/>
            <person name="Lui A."/>
            <person name="MacDonald P.J.P."/>
            <person name="Mehta T."/>
            <person name="Montmayeur A."/>
            <person name="Murphy C."/>
            <person name="Neiman D."/>
            <person name="Pearson M."/>
            <person name="Priest M."/>
            <person name="Roberts A."/>
            <person name="Saif S."/>
            <person name="Shea T."/>
            <person name="Shenoy N."/>
            <person name="Sisk P."/>
            <person name="Stolte C."/>
            <person name="Sykes S."/>
            <person name="Yandava C."/>
            <person name="Wortman J."/>
            <person name="Nusbaum C."/>
            <person name="Birren B."/>
        </authorList>
    </citation>
    <scope>NUCLEOTIDE SEQUENCE [LARGE SCALE GENOMIC DNA]</scope>
    <source>
        <strain evidence="12 13">ATCC BAA-286</strain>
    </source>
</reference>
<dbReference type="PANTHER" id="PTHR33841">
    <property type="entry name" value="DNA METHYLTRANSFERASE YEEA-RELATED"/>
    <property type="match status" value="1"/>
</dbReference>
<evidence type="ECO:0000313" key="12">
    <source>
        <dbReference type="EMBL" id="EGK00086.1"/>
    </source>
</evidence>
<proteinExistence type="predicted"/>
<dbReference type="eggNOG" id="COG1002">
    <property type="taxonomic scope" value="Bacteria"/>
</dbReference>
<dbReference type="InterPro" id="IPR050953">
    <property type="entry name" value="N4_N6_ade-DNA_methylase"/>
</dbReference>
<evidence type="ECO:0000256" key="4">
    <source>
        <dbReference type="ARBA" id="ARBA00022691"/>
    </source>
</evidence>
<dbReference type="PRINTS" id="PR00507">
    <property type="entry name" value="N12N6MTFRASE"/>
</dbReference>
<evidence type="ECO:0000256" key="7">
    <source>
        <dbReference type="ARBA" id="ARBA00047942"/>
    </source>
</evidence>
<dbReference type="InterPro" id="IPR055573">
    <property type="entry name" value="DUF7149"/>
</dbReference>